<dbReference type="AlphaFoldDB" id="A0A4P6UUN7"/>
<evidence type="ECO:0000313" key="1">
    <source>
        <dbReference type="EMBL" id="QBK27089.1"/>
    </source>
</evidence>
<sequence>MLTKSDLKYGNNIPEWLKDEYSYWEKVVSDKNFPCHFGTIAEKKGDLRYFYIENHDLSPLPNVLREFLKLSRENEHNKHALVVFVQPEIPEQSFDYYENYFWNILKYLHENDEKEWNANIPTDPDDPLWEFCFDGEPIFVSANMPAYKHRITRNMGKSLILIFQPRRIFADITPKAIDLIRSKVESIENLPIHPDLGRYGDESNREWKQYIITDDNNPRKGVCPFHPKS</sequence>
<evidence type="ECO:0000313" key="2">
    <source>
        <dbReference type="Proteomes" id="UP000291151"/>
    </source>
</evidence>
<proteinExistence type="predicted"/>
<organism evidence="1 2">
    <name type="scientific">Ureibacillus thermophilus</name>
    <dbReference type="NCBI Taxonomy" id="367743"/>
    <lineage>
        <taxon>Bacteria</taxon>
        <taxon>Bacillati</taxon>
        <taxon>Bacillota</taxon>
        <taxon>Bacilli</taxon>
        <taxon>Bacillales</taxon>
        <taxon>Caryophanaceae</taxon>
        <taxon>Ureibacillus</taxon>
    </lineage>
</organism>
<dbReference type="PANTHER" id="PTHR40045:SF1">
    <property type="entry name" value="YQCI_YCGG FAMILY PROTEIN"/>
    <property type="match status" value="1"/>
</dbReference>
<dbReference type="KEGG" id="uth:DKZ56_02575"/>
<dbReference type="EMBL" id="CP036528">
    <property type="protein sequence ID" value="QBK27089.1"/>
    <property type="molecule type" value="Genomic_DNA"/>
</dbReference>
<dbReference type="InterPro" id="IPR014988">
    <property type="entry name" value="Uncharacterised_YqcI/YcgG"/>
</dbReference>
<dbReference type="PANTHER" id="PTHR40045">
    <property type="entry name" value="YCGG FAMILY PROTEIN"/>
    <property type="match status" value="1"/>
</dbReference>
<accession>A0A4P6UUN7</accession>
<protein>
    <submittedName>
        <fullName evidence="1">YqcI/YcgG family protein</fullName>
    </submittedName>
</protein>
<dbReference type="Pfam" id="PF08892">
    <property type="entry name" value="YqcI_YcgG"/>
    <property type="match status" value="1"/>
</dbReference>
<dbReference type="Proteomes" id="UP000291151">
    <property type="component" value="Chromosome"/>
</dbReference>
<name>A0A4P6UUN7_9BACL</name>
<reference evidence="1 2" key="1">
    <citation type="submission" date="2019-02" db="EMBL/GenBank/DDBJ databases">
        <title>Ureibacillus thermophilus.</title>
        <authorList>
            <person name="Sunny J.S."/>
            <person name="Natarajan A."/>
            <person name="Saleena L.M."/>
        </authorList>
    </citation>
    <scope>NUCLEOTIDE SEQUENCE [LARGE SCALE GENOMIC DNA]</scope>
    <source>
        <strain evidence="1 2">LM102</strain>
    </source>
</reference>
<gene>
    <name evidence="1" type="ORF">DKZ56_02575</name>
</gene>
<keyword evidence="2" id="KW-1185">Reference proteome</keyword>